<dbReference type="Gene3D" id="3.40.50.150">
    <property type="entry name" value="Vaccinia Virus protein VP39"/>
    <property type="match status" value="1"/>
</dbReference>
<dbReference type="Pfam" id="PF00145">
    <property type="entry name" value="DNA_methylase"/>
    <property type="match status" value="1"/>
</dbReference>
<feature type="region of interest" description="Disordered" evidence="7">
    <location>
        <begin position="250"/>
        <end position="290"/>
    </location>
</feature>
<dbReference type="InterPro" id="IPR001525">
    <property type="entry name" value="C5_MeTfrase"/>
</dbReference>
<dbReference type="SUPFAM" id="SSF53335">
    <property type="entry name" value="S-adenosyl-L-methionine-dependent methyltransferases"/>
    <property type="match status" value="1"/>
</dbReference>
<evidence type="ECO:0000256" key="6">
    <source>
        <dbReference type="PROSITE-ProRule" id="PRU01016"/>
    </source>
</evidence>
<dbReference type="PRINTS" id="PR00105">
    <property type="entry name" value="C5METTRFRASE"/>
</dbReference>
<accession>A0ABQ3MTV3</accession>
<keyword evidence="5" id="KW-0680">Restriction system</keyword>
<comment type="similarity">
    <text evidence="6">Belongs to the class I-like SAM-binding methyltransferase superfamily. C5-methyltransferase family.</text>
</comment>
<dbReference type="PANTHER" id="PTHR10629:SF50">
    <property type="entry name" value="DNA (CYTOSINE-5)-METHYLTRANSFERASE CMT3"/>
    <property type="match status" value="1"/>
</dbReference>
<evidence type="ECO:0000256" key="2">
    <source>
        <dbReference type="ARBA" id="ARBA00022603"/>
    </source>
</evidence>
<sequence length="450" mass="48194">MTSRRDSEPDSAELTVGSLCTGYGGLDLGLLAALGGGRVVWVADSDPHVGRILSARVPGVPNLGDVRAIDWATVEPVDVVTAGFPCQDISAAGRRAGIEKGERSGIWSDIVAGVRVLRPALVVVENVAALRWRNGGLHRVLGDLAEAGYDALWRSVRASEVGCAHRRERVFLLAWLRGHSGNVRNSDRSRRQFERCQRGQQAGWSVVAGPTEVVANTYGSGLTVSGNSDGPQVRPADSQRLRDAHRLCAATADSDRGKPERWRGDEQVAAASGTSSPEEDQRQRHGHAIADRGEVALDADRIRCEMLRPSNPRGKSIPAGPMPAVPRRRLAAVPAEMQPAVLQSSSSNVDWGEYTAAVRRWEHLLGRAAPYPTQPSKSGRPVLAPAFVEHLMGLPEGWISDLPLPRTAQLRALGNGVVPAQAAYAVSLLLDDFRALLIGEHSADESEAAA</sequence>
<keyword evidence="2 6" id="KW-0489">Methyltransferase</keyword>
<feature type="active site" evidence="6">
    <location>
        <position position="86"/>
    </location>
</feature>
<protein>
    <recommendedName>
        <fullName evidence="1">DNA (cytosine-5-)-methyltransferase</fullName>
        <ecNumber evidence="1">2.1.1.37</ecNumber>
    </recommendedName>
</protein>
<dbReference type="PANTHER" id="PTHR10629">
    <property type="entry name" value="CYTOSINE-SPECIFIC METHYLTRANSFERASE"/>
    <property type="match status" value="1"/>
</dbReference>
<dbReference type="InterPro" id="IPR018117">
    <property type="entry name" value="C5_DNA_meth_AS"/>
</dbReference>
<dbReference type="PROSITE" id="PS51679">
    <property type="entry name" value="SAM_MT_C5"/>
    <property type="match status" value="1"/>
</dbReference>
<evidence type="ECO:0000256" key="5">
    <source>
        <dbReference type="ARBA" id="ARBA00022747"/>
    </source>
</evidence>
<name>A0ABQ3MTV3_9PSEU</name>
<feature type="compositionally biased region" description="Basic and acidic residues" evidence="7">
    <location>
        <begin position="279"/>
        <end position="290"/>
    </location>
</feature>
<evidence type="ECO:0000313" key="8">
    <source>
        <dbReference type="EMBL" id="GHH62379.1"/>
    </source>
</evidence>
<gene>
    <name evidence="8" type="ORF">GCM10017774_90020</name>
</gene>
<dbReference type="PROSITE" id="PS00094">
    <property type="entry name" value="C5_MTASE_1"/>
    <property type="match status" value="1"/>
</dbReference>
<feature type="compositionally biased region" description="Basic and acidic residues" evidence="7">
    <location>
        <begin position="253"/>
        <end position="266"/>
    </location>
</feature>
<dbReference type="InterPro" id="IPR029063">
    <property type="entry name" value="SAM-dependent_MTases_sf"/>
</dbReference>
<keyword evidence="4 6" id="KW-0949">S-adenosyl-L-methionine</keyword>
<keyword evidence="3 6" id="KW-0808">Transferase</keyword>
<dbReference type="EC" id="2.1.1.37" evidence="1"/>
<evidence type="ECO:0000313" key="9">
    <source>
        <dbReference type="Proteomes" id="UP000605568"/>
    </source>
</evidence>
<evidence type="ECO:0000256" key="1">
    <source>
        <dbReference type="ARBA" id="ARBA00011975"/>
    </source>
</evidence>
<keyword evidence="9" id="KW-1185">Reference proteome</keyword>
<comment type="caution">
    <text evidence="8">The sequence shown here is derived from an EMBL/GenBank/DDBJ whole genome shotgun (WGS) entry which is preliminary data.</text>
</comment>
<organism evidence="8 9">
    <name type="scientific">Lentzea cavernae</name>
    <dbReference type="NCBI Taxonomy" id="2020703"/>
    <lineage>
        <taxon>Bacteria</taxon>
        <taxon>Bacillati</taxon>
        <taxon>Actinomycetota</taxon>
        <taxon>Actinomycetes</taxon>
        <taxon>Pseudonocardiales</taxon>
        <taxon>Pseudonocardiaceae</taxon>
        <taxon>Lentzea</taxon>
    </lineage>
</organism>
<dbReference type="RefSeq" id="WP_191305562.1">
    <property type="nucleotide sequence ID" value="NZ_BNAR01000028.1"/>
</dbReference>
<proteinExistence type="inferred from homology"/>
<dbReference type="Proteomes" id="UP000605568">
    <property type="component" value="Unassembled WGS sequence"/>
</dbReference>
<dbReference type="InterPro" id="IPR050390">
    <property type="entry name" value="C5-Methyltransferase"/>
</dbReference>
<dbReference type="EMBL" id="BNAR01000028">
    <property type="protein sequence ID" value="GHH62379.1"/>
    <property type="molecule type" value="Genomic_DNA"/>
</dbReference>
<evidence type="ECO:0000256" key="3">
    <source>
        <dbReference type="ARBA" id="ARBA00022679"/>
    </source>
</evidence>
<reference evidence="9" key="1">
    <citation type="journal article" date="2019" name="Int. J. Syst. Evol. Microbiol.">
        <title>The Global Catalogue of Microorganisms (GCM) 10K type strain sequencing project: providing services to taxonomists for standard genome sequencing and annotation.</title>
        <authorList>
            <consortium name="The Broad Institute Genomics Platform"/>
            <consortium name="The Broad Institute Genome Sequencing Center for Infectious Disease"/>
            <person name="Wu L."/>
            <person name="Ma J."/>
        </authorList>
    </citation>
    <scope>NUCLEOTIDE SEQUENCE [LARGE SCALE GENOMIC DNA]</scope>
    <source>
        <strain evidence="9">CGMCC 4.7367</strain>
    </source>
</reference>
<evidence type="ECO:0000256" key="4">
    <source>
        <dbReference type="ARBA" id="ARBA00022691"/>
    </source>
</evidence>
<evidence type="ECO:0000256" key="7">
    <source>
        <dbReference type="SAM" id="MobiDB-lite"/>
    </source>
</evidence>